<accession>A0A4R6IDD7</accession>
<evidence type="ECO:0008006" key="6">
    <source>
        <dbReference type="Google" id="ProtNLM"/>
    </source>
</evidence>
<reference evidence="4 5" key="1">
    <citation type="submission" date="2019-03" db="EMBL/GenBank/DDBJ databases">
        <title>Genomic Encyclopedia of Archaeal and Bacterial Type Strains, Phase II (KMG-II): from individual species to whole genera.</title>
        <authorList>
            <person name="Goeker M."/>
        </authorList>
    </citation>
    <scope>NUCLEOTIDE SEQUENCE [LARGE SCALE GENOMIC DNA]</scope>
    <source>
        <strain evidence="4 5">DSM 19034</strain>
    </source>
</reference>
<dbReference type="InterPro" id="IPR036291">
    <property type="entry name" value="NAD(P)-bd_dom_sf"/>
</dbReference>
<sequence>MRNHVLLTGATGMVGTALIKKLLQEGHQVSILSRHQQKISGVNVFLWDVQKAAIDESAFQGVTTIIHLAGENIADGKWTEKRKKEIINSRVESTALLYQTLGKIKHDVSSFISASAVGYYGDCGDEILTEETPAGFGFLPECCVAWEKSVDRGKTLGLRIVKLRTGVVLSKKQGALPAMAQPIKFFAGAPLGTGTQWVPWIHLDDMVSMYMYALKDITIMGTFNACAPYPVTNATLTKALGTVLHRPIWPFSVPSKILELLLGEMSVVALSSTNTSAQKILNTGFSFKFNQLEAALSDIYN</sequence>
<feature type="domain" description="NAD-dependent epimerase/dehydratase" evidence="2">
    <location>
        <begin position="5"/>
        <end position="217"/>
    </location>
</feature>
<dbReference type="AlphaFoldDB" id="A0A4R6IDD7"/>
<comment type="similarity">
    <text evidence="1">Belongs to the NAD(P)-dependent epimerase/dehydratase family. SDR39U1 subfamily.</text>
</comment>
<dbReference type="Pfam" id="PF01370">
    <property type="entry name" value="Epimerase"/>
    <property type="match status" value="1"/>
</dbReference>
<evidence type="ECO:0000313" key="5">
    <source>
        <dbReference type="Proteomes" id="UP000295499"/>
    </source>
</evidence>
<gene>
    <name evidence="4" type="ORF">CLV32_4264</name>
</gene>
<evidence type="ECO:0000259" key="2">
    <source>
        <dbReference type="Pfam" id="PF01370"/>
    </source>
</evidence>
<organism evidence="4 5">
    <name type="scientific">Pedobacter duraquae</name>
    <dbReference type="NCBI Taxonomy" id="425511"/>
    <lineage>
        <taxon>Bacteria</taxon>
        <taxon>Pseudomonadati</taxon>
        <taxon>Bacteroidota</taxon>
        <taxon>Sphingobacteriia</taxon>
        <taxon>Sphingobacteriales</taxon>
        <taxon>Sphingobacteriaceae</taxon>
        <taxon>Pedobacter</taxon>
    </lineage>
</organism>
<evidence type="ECO:0000313" key="4">
    <source>
        <dbReference type="EMBL" id="TDO19641.1"/>
    </source>
</evidence>
<dbReference type="EMBL" id="SNWM01000006">
    <property type="protein sequence ID" value="TDO19641.1"/>
    <property type="molecule type" value="Genomic_DNA"/>
</dbReference>
<dbReference type="OrthoDB" id="9801773at2"/>
<dbReference type="Gene3D" id="3.40.50.720">
    <property type="entry name" value="NAD(P)-binding Rossmann-like Domain"/>
    <property type="match status" value="1"/>
</dbReference>
<dbReference type="Proteomes" id="UP000295499">
    <property type="component" value="Unassembled WGS sequence"/>
</dbReference>
<feature type="domain" description="DUF1731" evidence="3">
    <location>
        <begin position="253"/>
        <end position="299"/>
    </location>
</feature>
<dbReference type="NCBIfam" id="TIGR01777">
    <property type="entry name" value="yfcH"/>
    <property type="match status" value="1"/>
</dbReference>
<dbReference type="Pfam" id="PF08338">
    <property type="entry name" value="DUF1731"/>
    <property type="match status" value="1"/>
</dbReference>
<protein>
    <recommendedName>
        <fullName evidence="6">TIGR01777 family protein</fullName>
    </recommendedName>
</protein>
<dbReference type="InterPro" id="IPR013549">
    <property type="entry name" value="DUF1731"/>
</dbReference>
<dbReference type="InterPro" id="IPR001509">
    <property type="entry name" value="Epimerase_deHydtase"/>
</dbReference>
<dbReference type="PANTHER" id="PTHR11092:SF0">
    <property type="entry name" value="EPIMERASE FAMILY PROTEIN SDR39U1"/>
    <property type="match status" value="1"/>
</dbReference>
<dbReference type="CDD" id="cd05242">
    <property type="entry name" value="SDR_a8"/>
    <property type="match status" value="1"/>
</dbReference>
<dbReference type="SUPFAM" id="SSF51735">
    <property type="entry name" value="NAD(P)-binding Rossmann-fold domains"/>
    <property type="match status" value="1"/>
</dbReference>
<keyword evidence="5" id="KW-1185">Reference proteome</keyword>
<evidence type="ECO:0000256" key="1">
    <source>
        <dbReference type="ARBA" id="ARBA00009353"/>
    </source>
</evidence>
<dbReference type="PANTHER" id="PTHR11092">
    <property type="entry name" value="SUGAR NUCLEOTIDE EPIMERASE RELATED"/>
    <property type="match status" value="1"/>
</dbReference>
<comment type="caution">
    <text evidence="4">The sequence shown here is derived from an EMBL/GenBank/DDBJ whole genome shotgun (WGS) entry which is preliminary data.</text>
</comment>
<name>A0A4R6IDD7_9SPHI</name>
<evidence type="ECO:0000259" key="3">
    <source>
        <dbReference type="Pfam" id="PF08338"/>
    </source>
</evidence>
<proteinExistence type="inferred from homology"/>
<dbReference type="InterPro" id="IPR010099">
    <property type="entry name" value="SDR39U1"/>
</dbReference>
<dbReference type="RefSeq" id="WP_133558859.1">
    <property type="nucleotide sequence ID" value="NZ_SNWM01000006.1"/>
</dbReference>